<gene>
    <name evidence="7" type="ORF">SELO1098_LOCUS16125</name>
</gene>
<feature type="domain" description="Kinesin motor" evidence="6">
    <location>
        <begin position="1475"/>
        <end position="1801"/>
    </location>
</feature>
<keyword evidence="4" id="KW-0175">Coiled coil</keyword>
<feature type="coiled-coil region" evidence="4">
    <location>
        <begin position="504"/>
        <end position="559"/>
    </location>
</feature>
<dbReference type="GO" id="GO:0008017">
    <property type="term" value="F:microtubule binding"/>
    <property type="evidence" value="ECO:0007669"/>
    <property type="project" value="InterPro"/>
</dbReference>
<keyword evidence="1 3" id="KW-0547">Nucleotide-binding</keyword>
<evidence type="ECO:0000256" key="5">
    <source>
        <dbReference type="SAM" id="MobiDB-lite"/>
    </source>
</evidence>
<keyword evidence="2 3" id="KW-0067">ATP-binding</keyword>
<comment type="similarity">
    <text evidence="3">Belongs to the TRAFAC class myosin-kinesin ATPase superfamily. Kinesin family.</text>
</comment>
<dbReference type="GO" id="GO:0003777">
    <property type="term" value="F:microtubule motor activity"/>
    <property type="evidence" value="ECO:0007669"/>
    <property type="project" value="InterPro"/>
</dbReference>
<feature type="coiled-coil region" evidence="4">
    <location>
        <begin position="56"/>
        <end position="83"/>
    </location>
</feature>
<dbReference type="SMART" id="SM00129">
    <property type="entry name" value="KISc"/>
    <property type="match status" value="1"/>
</dbReference>
<dbReference type="InterPro" id="IPR027640">
    <property type="entry name" value="Kinesin-like_fam"/>
</dbReference>
<feature type="compositionally biased region" description="Polar residues" evidence="5">
    <location>
        <begin position="1225"/>
        <end position="1250"/>
    </location>
</feature>
<feature type="coiled-coil region" evidence="4">
    <location>
        <begin position="923"/>
        <end position="957"/>
    </location>
</feature>
<dbReference type="Gene3D" id="1.10.10.1460">
    <property type="match status" value="1"/>
</dbReference>
<dbReference type="PANTHER" id="PTHR47972">
    <property type="entry name" value="KINESIN-LIKE PROTEIN KLP-3"/>
    <property type="match status" value="1"/>
</dbReference>
<feature type="coiled-coil region" evidence="4">
    <location>
        <begin position="1003"/>
        <end position="1044"/>
    </location>
</feature>
<evidence type="ECO:0000256" key="4">
    <source>
        <dbReference type="SAM" id="Coils"/>
    </source>
</evidence>
<evidence type="ECO:0000313" key="7">
    <source>
        <dbReference type="EMBL" id="CAE0287282.1"/>
    </source>
</evidence>
<feature type="coiled-coil region" evidence="4">
    <location>
        <begin position="759"/>
        <end position="840"/>
    </location>
</feature>
<dbReference type="InterPro" id="IPR036961">
    <property type="entry name" value="Kinesin_motor_dom_sf"/>
</dbReference>
<dbReference type="InterPro" id="IPR001752">
    <property type="entry name" value="Kinesin_motor_dom"/>
</dbReference>
<dbReference type="SUPFAM" id="SSF52540">
    <property type="entry name" value="P-loop containing nucleoside triphosphate hydrolases"/>
    <property type="match status" value="1"/>
</dbReference>
<feature type="region of interest" description="Disordered" evidence="5">
    <location>
        <begin position="1835"/>
        <end position="1856"/>
    </location>
</feature>
<dbReference type="PRINTS" id="PR00380">
    <property type="entry name" value="KINESINHEAVY"/>
</dbReference>
<dbReference type="InterPro" id="IPR027417">
    <property type="entry name" value="P-loop_NTPase"/>
</dbReference>
<organism evidence="7">
    <name type="scientific">Spumella elongata</name>
    <dbReference type="NCBI Taxonomy" id="89044"/>
    <lineage>
        <taxon>Eukaryota</taxon>
        <taxon>Sar</taxon>
        <taxon>Stramenopiles</taxon>
        <taxon>Ochrophyta</taxon>
        <taxon>Chrysophyceae</taxon>
        <taxon>Chromulinales</taxon>
        <taxon>Chromulinaceae</taxon>
        <taxon>Spumella</taxon>
    </lineage>
</organism>
<feature type="coiled-coil region" evidence="4">
    <location>
        <begin position="1324"/>
        <end position="1458"/>
    </location>
</feature>
<feature type="region of interest" description="Disordered" evidence="5">
    <location>
        <begin position="1222"/>
        <end position="1250"/>
    </location>
</feature>
<dbReference type="GO" id="GO:0007018">
    <property type="term" value="P:microtubule-based movement"/>
    <property type="evidence" value="ECO:0007669"/>
    <property type="project" value="InterPro"/>
</dbReference>
<dbReference type="GO" id="GO:0005524">
    <property type="term" value="F:ATP binding"/>
    <property type="evidence" value="ECO:0007669"/>
    <property type="project" value="UniProtKB-UniRule"/>
</dbReference>
<dbReference type="PANTHER" id="PTHR47972:SF16">
    <property type="entry name" value="KINESIN-LIKE PROTEIN"/>
    <property type="match status" value="1"/>
</dbReference>
<evidence type="ECO:0000256" key="3">
    <source>
        <dbReference type="PROSITE-ProRule" id="PRU00283"/>
    </source>
</evidence>
<evidence type="ECO:0000259" key="6">
    <source>
        <dbReference type="PROSITE" id="PS50067"/>
    </source>
</evidence>
<protein>
    <recommendedName>
        <fullName evidence="6">Kinesin motor domain-containing protein</fullName>
    </recommendedName>
</protein>
<feature type="coiled-coil region" evidence="4">
    <location>
        <begin position="229"/>
        <end position="263"/>
    </location>
</feature>
<dbReference type="Gene3D" id="3.40.850.10">
    <property type="entry name" value="Kinesin motor domain"/>
    <property type="match status" value="1"/>
</dbReference>
<dbReference type="Gene3D" id="1.20.5.1000">
    <property type="entry name" value="arf6 gtpase in complex with a specific effector, jip4"/>
    <property type="match status" value="1"/>
</dbReference>
<dbReference type="InterPro" id="IPR019821">
    <property type="entry name" value="Kinesin_motor_CS"/>
</dbReference>
<dbReference type="Pfam" id="PF00225">
    <property type="entry name" value="Kinesin"/>
    <property type="match status" value="1"/>
</dbReference>
<evidence type="ECO:0000256" key="1">
    <source>
        <dbReference type="ARBA" id="ARBA00022741"/>
    </source>
</evidence>
<dbReference type="PROSITE" id="PS50067">
    <property type="entry name" value="KINESIN_MOTOR_2"/>
    <property type="match status" value="1"/>
</dbReference>
<dbReference type="PROSITE" id="PS00411">
    <property type="entry name" value="KINESIN_MOTOR_1"/>
    <property type="match status" value="1"/>
</dbReference>
<name>A0A7S3H8M4_9STRA</name>
<accession>A0A7S3H8M4</accession>
<proteinExistence type="inferred from homology"/>
<feature type="coiled-coil region" evidence="4">
    <location>
        <begin position="451"/>
        <end position="478"/>
    </location>
</feature>
<feature type="coiled-coil region" evidence="4">
    <location>
        <begin position="125"/>
        <end position="191"/>
    </location>
</feature>
<feature type="binding site" evidence="3">
    <location>
        <begin position="1555"/>
        <end position="1562"/>
    </location>
    <ligand>
        <name>ATP</name>
        <dbReference type="ChEBI" id="CHEBI:30616"/>
    </ligand>
</feature>
<sequence length="1856" mass="203139">MSLWARLTKPSISKEEAEEKYYFTTSTGQIVSPEGSGYVIPALVPDVVEKQDYIPLDFAQQKVKDVTDEANRLREAYQKHLAELDSFYRQASTDSKAHYEGLIKDLKAKASRHVEIRKQMQAVAEEKLRGELKASEDSVEELRDSMASLNREYQEEVRSLKTTIGEGIKKTDDLTKEVTTLRDNADKVEAAVDLKHNTSNETRAACRDTLLSICQTIEIQQMKEDIFHLENTNAEVAALQAEVLAANEKNRQCHLQLKQAEQDRIEAAELQEQSAQYLIAVRNEHTEQLHALALAHRVKMLEARREYMTQLDRLYSRLHRSDVQNVVSEMCTTIAQQDANDALTQLNSNQQQNSLQYANQERALIQKFEQQLQTQREEFKTESDSLKKKFNHKMGQASARIRTAEVNVVLRDLVTQVVEQNTVAGSAAVAGAVMFGAAGQSETTAVPTTEHQALLLKVQQLEEQIVQNQQAFEQQLQQQKQASPRGGAAVVTTTGPTAAELAAQNELSEKLALLRSQEANLSEQLTTVSNKLAQYNTDLEKINHDKEECKNDIKEWSRAFLEANGREPNVQDKATVKDKYQRYKMLGAKAKEIEGKVGGYMGDEDEVSESLADIQAQIATLIGAVAVGAAAMAGAATTTTGAAVGAAAGAGAAGASAAGGVGGVGIVPVPVPLMVPQGPRAETVDASIQTEDRTAMLRKLNSQANLLTTASTKLQTSTKGLSDAAKAERRILELEMTVEQDILTMEGLDDQIYTLNSTISTLQGEKNAIEQERALLTSQIDSLIHEKRTDVVLQYQTEIQGLHAAQSALNEKIAHLTAEKMKHEAKINELSSRTEAAEMELKARDAAELAQLSTAEEKALLKTQIAKQRDQITLKAKAATAGWDAAASSDERLDVEVEKAYKKGLQEERQAHIVEMHSLNGAIEIKENRITELLVSIAEMERKVLAADNKVVELNSQTEMLKLEVADTIQSLVSMSMGGGGGGGESQVDENGDVVIMPTPVELEQAREQLDTAQEELVVLMERVDRLQIDLDVARRKNRVYEQLVNVTGIGNAETAMQKARTKGSVGAGGFAGGAAGGGGNKGTGDVNEIISIIKKAIAKGTNMWKSNRKDECYDVYNDACVECHDKLITTELKTPLNDAITTGKSMAIQNKQRAVVVVRKALDKLLADLEKPAVRKSEEDAGAFQRTQATELQEQHDTEHNEEVSELVSELNEIENNYLEQGYTKENNPSNTSQSPRGEPSADNNNNPSSLLARAKTAEAQVVTLKKQLAAVIAATASNNASGGASSKHNTGAAAAGLVAGAAVAGAGNRRGGANTGADPAEVRKLNRKIKELETQLKNNTGGGGGGGGGGDNKALLQQEKALNKKIKDMETQYKRDSKATEMRATKAENALSKIEATYNSVVSERDRLRNENQKLAGLPAELAVLKSKTVYFEQVEANLETKNKEYDTLAEQFKKETTLRKKYKNELEDLKGAIRVYARCRPMAKYEIERGCKSVVELKDDTSLKLVTQRGEKEFEFDAVFGDNSTQDQVFEDTKRLVESCMDGFNVCLFAYGQTGSGKTFTMTGSPSMPGLTPKAIDELFRHIDERPHCNVRVTTYFVELYNDNLVDLYFVLDNKNKPGIAEPPKLDIKMDAKKMVYIRNAVIKEANSPSELMDLFNSGNLERHTGATKMNAESSRSHSIFAIMVDSYDTATKRSTTGKLSLVDLAGSERADKTGAAAERLKEAQNINKSLSALGDVIAALSEGTKFIPYRNNKLTQLMQDSLGGNAKTLMFVNFSPADYNSDETSTSLMYAARVKKIVNNASKAAESEEVAKLKAIIKRLQAGLPVEVQAAVEEEDEGPPPADDPNKVYDGY</sequence>
<evidence type="ECO:0000256" key="2">
    <source>
        <dbReference type="ARBA" id="ARBA00022840"/>
    </source>
</evidence>
<dbReference type="EMBL" id="HBIC01031861">
    <property type="protein sequence ID" value="CAE0287282.1"/>
    <property type="molecule type" value="Transcribed_RNA"/>
</dbReference>
<keyword evidence="3" id="KW-0505">Motor protein</keyword>
<reference evidence="7" key="1">
    <citation type="submission" date="2021-01" db="EMBL/GenBank/DDBJ databases">
        <authorList>
            <person name="Corre E."/>
            <person name="Pelletier E."/>
            <person name="Niang G."/>
            <person name="Scheremetjew M."/>
            <person name="Finn R."/>
            <person name="Kale V."/>
            <person name="Holt S."/>
            <person name="Cochrane G."/>
            <person name="Meng A."/>
            <person name="Brown T."/>
            <person name="Cohen L."/>
        </authorList>
    </citation>
    <scope>NUCLEOTIDE SEQUENCE</scope>
    <source>
        <strain evidence="7">CCAP 955/1</strain>
    </source>
</reference>
<feature type="coiled-coil region" evidence="4">
    <location>
        <begin position="358"/>
        <end position="389"/>
    </location>
</feature>